<keyword evidence="2" id="KW-0812">Transmembrane</keyword>
<keyword evidence="2" id="KW-1133">Transmembrane helix</keyword>
<dbReference type="InterPro" id="IPR040410">
    <property type="entry name" value="UPF0658_Golgi"/>
</dbReference>
<organism evidence="3 4">
    <name type="scientific">Coprinopsis marcescibilis</name>
    <name type="common">Agaric fungus</name>
    <name type="synonym">Psathyrella marcescibilis</name>
    <dbReference type="NCBI Taxonomy" id="230819"/>
    <lineage>
        <taxon>Eukaryota</taxon>
        <taxon>Fungi</taxon>
        <taxon>Dikarya</taxon>
        <taxon>Basidiomycota</taxon>
        <taxon>Agaricomycotina</taxon>
        <taxon>Agaricomycetes</taxon>
        <taxon>Agaricomycetidae</taxon>
        <taxon>Agaricales</taxon>
        <taxon>Agaricineae</taxon>
        <taxon>Psathyrellaceae</taxon>
        <taxon>Coprinopsis</taxon>
    </lineage>
</organism>
<dbReference type="PANTHER" id="PTHR34391">
    <property type="entry name" value="UPF0658 GOLGI APPARATUS MEMBRANE PROTEIN C1952.10C-RELATED"/>
    <property type="match status" value="1"/>
</dbReference>
<reference evidence="3 4" key="1">
    <citation type="journal article" date="2019" name="Nat. Ecol. Evol.">
        <title>Megaphylogeny resolves global patterns of mushroom evolution.</title>
        <authorList>
            <person name="Varga T."/>
            <person name="Krizsan K."/>
            <person name="Foldi C."/>
            <person name="Dima B."/>
            <person name="Sanchez-Garcia M."/>
            <person name="Sanchez-Ramirez S."/>
            <person name="Szollosi G.J."/>
            <person name="Szarkandi J.G."/>
            <person name="Papp V."/>
            <person name="Albert L."/>
            <person name="Andreopoulos W."/>
            <person name="Angelini C."/>
            <person name="Antonin V."/>
            <person name="Barry K.W."/>
            <person name="Bougher N.L."/>
            <person name="Buchanan P."/>
            <person name="Buyck B."/>
            <person name="Bense V."/>
            <person name="Catcheside P."/>
            <person name="Chovatia M."/>
            <person name="Cooper J."/>
            <person name="Damon W."/>
            <person name="Desjardin D."/>
            <person name="Finy P."/>
            <person name="Geml J."/>
            <person name="Haridas S."/>
            <person name="Hughes K."/>
            <person name="Justo A."/>
            <person name="Karasinski D."/>
            <person name="Kautmanova I."/>
            <person name="Kiss B."/>
            <person name="Kocsube S."/>
            <person name="Kotiranta H."/>
            <person name="LaButti K.M."/>
            <person name="Lechner B.E."/>
            <person name="Liimatainen K."/>
            <person name="Lipzen A."/>
            <person name="Lukacs Z."/>
            <person name="Mihaltcheva S."/>
            <person name="Morgado L.N."/>
            <person name="Niskanen T."/>
            <person name="Noordeloos M.E."/>
            <person name="Ohm R.A."/>
            <person name="Ortiz-Santana B."/>
            <person name="Ovrebo C."/>
            <person name="Racz N."/>
            <person name="Riley R."/>
            <person name="Savchenko A."/>
            <person name="Shiryaev A."/>
            <person name="Soop K."/>
            <person name="Spirin V."/>
            <person name="Szebenyi C."/>
            <person name="Tomsovsky M."/>
            <person name="Tulloss R.E."/>
            <person name="Uehling J."/>
            <person name="Grigoriev I.V."/>
            <person name="Vagvolgyi C."/>
            <person name="Papp T."/>
            <person name="Martin F.M."/>
            <person name="Miettinen O."/>
            <person name="Hibbett D.S."/>
            <person name="Nagy L.G."/>
        </authorList>
    </citation>
    <scope>NUCLEOTIDE SEQUENCE [LARGE SCALE GENOMIC DNA]</scope>
    <source>
        <strain evidence="3 4">CBS 121175</strain>
    </source>
</reference>
<evidence type="ECO:0000256" key="1">
    <source>
        <dbReference type="SAM" id="MobiDB-lite"/>
    </source>
</evidence>
<feature type="transmembrane region" description="Helical" evidence="2">
    <location>
        <begin position="512"/>
        <end position="536"/>
    </location>
</feature>
<dbReference type="STRING" id="230819.A0A5C3L0A6"/>
<feature type="region of interest" description="Disordered" evidence="1">
    <location>
        <begin position="568"/>
        <end position="593"/>
    </location>
</feature>
<name>A0A5C3L0A6_COPMA</name>
<feature type="region of interest" description="Disordered" evidence="1">
    <location>
        <begin position="128"/>
        <end position="169"/>
    </location>
</feature>
<feature type="transmembrane region" description="Helical" evidence="2">
    <location>
        <begin position="481"/>
        <end position="500"/>
    </location>
</feature>
<dbReference type="GO" id="GO:0005794">
    <property type="term" value="C:Golgi apparatus"/>
    <property type="evidence" value="ECO:0007669"/>
    <property type="project" value="TreeGrafter"/>
</dbReference>
<sequence>MQLPLSTRTWIKNFLWMSRARIVYERITLTRYSSFYFLFTVFLCLLLSALHSVVVSDNIKAVTILNNQVQGAELPPHITRIVDGVLQQCNGIPQKGADCRVVMDLNEGSPALRRRKLEIYSRLMLRQVAPPQPSQSAGPTEDSSSEESAESSDDDGDGASSVSSGDGDGSVDEVVVTFTSTSQVVSGTAFLPTLVTITSTLPPATTATPSATTTLGPIQGDPTAPAIPTATQTEGGPGTSQFPPFGTGNTANIPNRTSNSALSISQECAYSLSWLQDGLHDASREDVVLLLSNLWMLTLGVVAILNESLPHLGAAFFAHILGSIWSAIRIHETNSLLVMYRTVIVPRPCQSQDFLGTWWEERLSHSIPIVVFNGIGVLVLGFFTWKLYNVYSTQTFSRVGASPVVHRMYKLLLFFSVGLQLSFFFSIASAGMWISKMSQGNISAFAQHRNIYTAVFAMFIVLIIPWLIVGWVSIRKEARKRFWIFLLISLLILAFSSFMFSSPLYRMIFMRWRFFAAMTVTAFVLLTLTVTVGLICRINFGKGLSGYLDVSQALDGADFTPVNFSHNNEKPKRESGVWGTSYPNNGTPRSVNRPEIAVPEKTYYQGQDDDPFKTAQELRLERGASVYSDHIRSPIQLSSSPALLSGEGDARYRESFMPPSRRSSEGYGITAMLNAPPMPARETLNASIATNSVIDYYTNPRSEVKGPDSWSQFSKKDVEQGSPIAESRPGSVFSELLPPQRLMLTNPDAYRASIASAAGPRISTVLPPVPIPTSSVSPTTRMRGVAAAFPTVPRRRASEEVAV</sequence>
<protein>
    <submittedName>
        <fullName evidence="3">Uncharacterized protein</fullName>
    </submittedName>
</protein>
<feature type="compositionally biased region" description="Polar residues" evidence="1">
    <location>
        <begin position="581"/>
        <end position="590"/>
    </location>
</feature>
<proteinExistence type="predicted"/>
<keyword evidence="4" id="KW-1185">Reference proteome</keyword>
<evidence type="ECO:0000313" key="4">
    <source>
        <dbReference type="Proteomes" id="UP000307440"/>
    </source>
</evidence>
<feature type="transmembrane region" description="Helical" evidence="2">
    <location>
        <begin position="367"/>
        <end position="388"/>
    </location>
</feature>
<dbReference type="Proteomes" id="UP000307440">
    <property type="component" value="Unassembled WGS sequence"/>
</dbReference>
<evidence type="ECO:0000313" key="3">
    <source>
        <dbReference type="EMBL" id="TFK26145.1"/>
    </source>
</evidence>
<dbReference type="AlphaFoldDB" id="A0A5C3L0A6"/>
<gene>
    <name evidence="3" type="ORF">FA15DRAFT_616477</name>
</gene>
<dbReference type="OrthoDB" id="2684482at2759"/>
<keyword evidence="2" id="KW-0472">Membrane</keyword>
<accession>A0A5C3L0A6</accession>
<dbReference type="EMBL" id="ML210178">
    <property type="protein sequence ID" value="TFK26145.1"/>
    <property type="molecule type" value="Genomic_DNA"/>
</dbReference>
<dbReference type="PANTHER" id="PTHR34391:SF2">
    <property type="entry name" value="TRP C-TERMINAL DOMAIN-CONTAINING PROTEIN"/>
    <property type="match status" value="1"/>
</dbReference>
<feature type="compositionally biased region" description="Acidic residues" evidence="1">
    <location>
        <begin position="143"/>
        <end position="157"/>
    </location>
</feature>
<feature type="transmembrane region" description="Helical" evidence="2">
    <location>
        <begin position="454"/>
        <end position="474"/>
    </location>
</feature>
<feature type="transmembrane region" description="Helical" evidence="2">
    <location>
        <begin position="409"/>
        <end position="434"/>
    </location>
</feature>
<evidence type="ECO:0000256" key="2">
    <source>
        <dbReference type="SAM" id="Phobius"/>
    </source>
</evidence>